<name>A0A9P6T4V1_9BASI</name>
<protein>
    <submittedName>
        <fullName evidence="1">Uncharacterized protein</fullName>
    </submittedName>
</protein>
<sequence>MTYGHGLATTRGTTIDLVFVNDALDDLLQACMVNEEDLTNHHSDHQALITLFTSLKTDLNLVWGPRSPTWDKNWTKELQGAVVQALNKHSPNQAPAGQHKAWWKPDLHKPLRKMANRAKKVLKNSPTEVN</sequence>
<evidence type="ECO:0000313" key="2">
    <source>
        <dbReference type="Proteomes" id="UP000886653"/>
    </source>
</evidence>
<comment type="caution">
    <text evidence="1">The sequence shown here is derived from an EMBL/GenBank/DDBJ whole genome shotgun (WGS) entry which is preliminary data.</text>
</comment>
<dbReference type="AlphaFoldDB" id="A0A9P6T4V1"/>
<reference evidence="1" key="1">
    <citation type="submission" date="2013-11" db="EMBL/GenBank/DDBJ databases">
        <title>Genome sequence of the fusiform rust pathogen reveals effectors for host alternation and coevolution with pine.</title>
        <authorList>
            <consortium name="DOE Joint Genome Institute"/>
            <person name="Smith K."/>
            <person name="Pendleton A."/>
            <person name="Kubisiak T."/>
            <person name="Anderson C."/>
            <person name="Salamov A."/>
            <person name="Aerts A."/>
            <person name="Riley R."/>
            <person name="Clum A."/>
            <person name="Lindquist E."/>
            <person name="Ence D."/>
            <person name="Campbell M."/>
            <person name="Kronenberg Z."/>
            <person name="Feau N."/>
            <person name="Dhillon B."/>
            <person name="Hamelin R."/>
            <person name="Burleigh J."/>
            <person name="Smith J."/>
            <person name="Yandell M."/>
            <person name="Nelson C."/>
            <person name="Grigoriev I."/>
            <person name="Davis J."/>
        </authorList>
    </citation>
    <scope>NUCLEOTIDE SEQUENCE</scope>
    <source>
        <strain evidence="1">G11</strain>
    </source>
</reference>
<evidence type="ECO:0000313" key="1">
    <source>
        <dbReference type="EMBL" id="KAG0139072.1"/>
    </source>
</evidence>
<accession>A0A9P6T4V1</accession>
<keyword evidence="2" id="KW-1185">Reference proteome</keyword>
<dbReference type="Proteomes" id="UP000886653">
    <property type="component" value="Unassembled WGS sequence"/>
</dbReference>
<proteinExistence type="predicted"/>
<dbReference type="EMBL" id="MU167852">
    <property type="protein sequence ID" value="KAG0139072.1"/>
    <property type="molecule type" value="Genomic_DNA"/>
</dbReference>
<gene>
    <name evidence="1" type="ORF">CROQUDRAFT_102241</name>
</gene>
<organism evidence="1 2">
    <name type="scientific">Cronartium quercuum f. sp. fusiforme G11</name>
    <dbReference type="NCBI Taxonomy" id="708437"/>
    <lineage>
        <taxon>Eukaryota</taxon>
        <taxon>Fungi</taxon>
        <taxon>Dikarya</taxon>
        <taxon>Basidiomycota</taxon>
        <taxon>Pucciniomycotina</taxon>
        <taxon>Pucciniomycetes</taxon>
        <taxon>Pucciniales</taxon>
        <taxon>Coleosporiaceae</taxon>
        <taxon>Cronartium</taxon>
    </lineage>
</organism>